<feature type="region of interest" description="Disordered" evidence="1">
    <location>
        <begin position="1"/>
        <end position="22"/>
    </location>
</feature>
<dbReference type="STRING" id="425264.A0A3G2SBF9"/>
<feature type="region of interest" description="Disordered" evidence="1">
    <location>
        <begin position="148"/>
        <end position="181"/>
    </location>
</feature>
<dbReference type="GO" id="GO:0042149">
    <property type="term" value="P:cellular response to glucose starvation"/>
    <property type="evidence" value="ECO:0007669"/>
    <property type="project" value="TreeGrafter"/>
</dbReference>
<accession>A0A3G2SBF9</accession>
<dbReference type="PANTHER" id="PTHR28051:SF1">
    <property type="entry name" value="PROTEIN MTL1-RELATED"/>
    <property type="match status" value="1"/>
</dbReference>
<organism evidence="3 4">
    <name type="scientific">Malassezia restricta (strain ATCC 96810 / NBRC 103918 / CBS 7877)</name>
    <name type="common">Seborrheic dermatitis infection agent</name>
    <dbReference type="NCBI Taxonomy" id="425264"/>
    <lineage>
        <taxon>Eukaryota</taxon>
        <taxon>Fungi</taxon>
        <taxon>Dikarya</taxon>
        <taxon>Basidiomycota</taxon>
        <taxon>Ustilaginomycotina</taxon>
        <taxon>Malasseziomycetes</taxon>
        <taxon>Malasseziales</taxon>
        <taxon>Malasseziaceae</taxon>
        <taxon>Malassezia</taxon>
    </lineage>
</organism>
<gene>
    <name evidence="3" type="ORF">DNF11_2637</name>
</gene>
<dbReference type="AlphaFoldDB" id="A0A3G2SBF9"/>
<dbReference type="VEuPathDB" id="FungiDB:DNF11_2637"/>
<name>A0A3G2SBF9_MALR7</name>
<dbReference type="InterPro" id="IPR052292">
    <property type="entry name" value="Glucose_repression_reg"/>
</dbReference>
<dbReference type="EMBL" id="CP033151">
    <property type="protein sequence ID" value="AYO43587.1"/>
    <property type="molecule type" value="Genomic_DNA"/>
</dbReference>
<feature type="compositionally biased region" description="Low complexity" evidence="1">
    <location>
        <begin position="375"/>
        <end position="387"/>
    </location>
</feature>
<dbReference type="GO" id="GO:0007039">
    <property type="term" value="P:protein catabolic process in the vacuole"/>
    <property type="evidence" value="ECO:0007669"/>
    <property type="project" value="TreeGrafter"/>
</dbReference>
<evidence type="ECO:0000259" key="2">
    <source>
        <dbReference type="Pfam" id="PF08550"/>
    </source>
</evidence>
<protein>
    <recommendedName>
        <fullName evidence="2">Nitrogen regulatory protein areA GATA-like domain-containing protein</fullName>
    </recommendedName>
</protein>
<dbReference type="Proteomes" id="UP000269793">
    <property type="component" value="Chromosome IV"/>
</dbReference>
<dbReference type="OrthoDB" id="5563539at2759"/>
<feature type="compositionally biased region" description="Polar residues" evidence="1">
    <location>
        <begin position="148"/>
        <end position="165"/>
    </location>
</feature>
<feature type="compositionally biased region" description="Acidic residues" evidence="1">
    <location>
        <begin position="228"/>
        <end position="238"/>
    </location>
</feature>
<keyword evidence="4" id="KW-1185">Reference proteome</keyword>
<evidence type="ECO:0000256" key="1">
    <source>
        <dbReference type="SAM" id="MobiDB-lite"/>
    </source>
</evidence>
<feature type="domain" description="Nitrogen regulatory protein areA GATA-like" evidence="2">
    <location>
        <begin position="47"/>
        <end position="74"/>
    </location>
</feature>
<proteinExistence type="predicted"/>
<dbReference type="Pfam" id="PF08550">
    <property type="entry name" value="GATA_AreA"/>
    <property type="match status" value="1"/>
</dbReference>
<feature type="compositionally biased region" description="Acidic residues" evidence="1">
    <location>
        <begin position="317"/>
        <end position="337"/>
    </location>
</feature>
<feature type="region of interest" description="Disordered" evidence="1">
    <location>
        <begin position="222"/>
        <end position="248"/>
    </location>
</feature>
<feature type="region of interest" description="Disordered" evidence="1">
    <location>
        <begin position="308"/>
        <end position="393"/>
    </location>
</feature>
<dbReference type="InterPro" id="IPR013860">
    <property type="entry name" value="AreA_GATA"/>
</dbReference>
<evidence type="ECO:0000313" key="3">
    <source>
        <dbReference type="EMBL" id="AYO43587.1"/>
    </source>
</evidence>
<sequence>MLSAPAPYPTVSTENPAPDDTQIESITPKICVDYLSHDWKDEDVWNSWKAMTKRKNEIANGVRLENASWRTWAKHRGKLKTVSPQTLNWLKESDVTWLYGPLHGEAQATPPPKVASTAERLGIDVSSSERKPILKHRTLTDILQTPLNASHPKASNQASAQTKFQPSLPGASTKGQHPRKKALKMGSLGHDHTLPSTRRKRHISFNTLVSQCIALDDESIGVSYPESESSDSEDEYEDQTQQHRYSSQNMPLTKRSDRHITIAMMPPTYLKMGHECMTSTDSEVSDEDDDMYGRHTSELDARYSVIDPIPGSHELDIDQDDGYEYYDYDVDDNEDDNPTFLALLGSSGQQDTAQISTAPSTTRARGDPHDPPHPSSSMIPSIDSSDPAKPLTMKLDDQLPHLTLNDTNGPIPHTDNEDAIRPPPIFVGPTPLNSPISPSAFHGSGHGAIQRNSQGHRNTGAVVAPSSYFPPVPLSEDYVEEHEGGLIASAVEIINTARDLFGVIIGSPGRMGRSWYESH</sequence>
<evidence type="ECO:0000313" key="4">
    <source>
        <dbReference type="Proteomes" id="UP000269793"/>
    </source>
</evidence>
<dbReference type="PANTHER" id="PTHR28051">
    <property type="entry name" value="PROTEIN MTL1-RELATED"/>
    <property type="match status" value="1"/>
</dbReference>
<feature type="compositionally biased region" description="Polar residues" evidence="1">
    <location>
        <begin position="346"/>
        <end position="363"/>
    </location>
</feature>
<reference evidence="3 4" key="1">
    <citation type="submission" date="2018-10" db="EMBL/GenBank/DDBJ databases">
        <title>Complete genome sequence of Malassezia restricta CBS 7877.</title>
        <authorList>
            <person name="Morand S.C."/>
            <person name="Bertignac M."/>
            <person name="Iltis A."/>
            <person name="Kolder I."/>
            <person name="Pirovano W."/>
            <person name="Jourdain R."/>
            <person name="Clavaud C."/>
        </authorList>
    </citation>
    <scope>NUCLEOTIDE SEQUENCE [LARGE SCALE GENOMIC DNA]</scope>
    <source>
        <strain evidence="3 4">CBS 7877</strain>
    </source>
</reference>
<dbReference type="GO" id="GO:0005773">
    <property type="term" value="C:vacuole"/>
    <property type="evidence" value="ECO:0007669"/>
    <property type="project" value="GOC"/>
</dbReference>